<organism evidence="1 2">
    <name type="scientific">Pristionchus pacificus</name>
    <name type="common">Parasitic nematode worm</name>
    <dbReference type="NCBI Taxonomy" id="54126"/>
    <lineage>
        <taxon>Eukaryota</taxon>
        <taxon>Metazoa</taxon>
        <taxon>Ecdysozoa</taxon>
        <taxon>Nematoda</taxon>
        <taxon>Chromadorea</taxon>
        <taxon>Rhabditida</taxon>
        <taxon>Rhabditina</taxon>
        <taxon>Diplogasteromorpha</taxon>
        <taxon>Diplogasteroidea</taxon>
        <taxon>Neodiplogasteridae</taxon>
        <taxon>Pristionchus</taxon>
    </lineage>
</organism>
<evidence type="ECO:0000313" key="1">
    <source>
        <dbReference type="EnsemblMetazoa" id="PPA22544.1"/>
    </source>
</evidence>
<name>A0A2A6CFJ1_PRIPA</name>
<dbReference type="EnsemblMetazoa" id="PPA22544.1">
    <property type="protein sequence ID" value="PPA22544.1"/>
    <property type="gene ID" value="WBGene00112098"/>
</dbReference>
<reference evidence="2" key="1">
    <citation type="journal article" date="2008" name="Nat. Genet.">
        <title>The Pristionchus pacificus genome provides a unique perspective on nematode lifestyle and parasitism.</title>
        <authorList>
            <person name="Dieterich C."/>
            <person name="Clifton S.W."/>
            <person name="Schuster L.N."/>
            <person name="Chinwalla A."/>
            <person name="Delehaunty K."/>
            <person name="Dinkelacker I."/>
            <person name="Fulton L."/>
            <person name="Fulton R."/>
            <person name="Godfrey J."/>
            <person name="Minx P."/>
            <person name="Mitreva M."/>
            <person name="Roeseler W."/>
            <person name="Tian H."/>
            <person name="Witte H."/>
            <person name="Yang S.P."/>
            <person name="Wilson R.K."/>
            <person name="Sommer R.J."/>
        </authorList>
    </citation>
    <scope>NUCLEOTIDE SEQUENCE [LARGE SCALE GENOMIC DNA]</scope>
    <source>
        <strain evidence="2">PS312</strain>
    </source>
</reference>
<protein>
    <submittedName>
        <fullName evidence="1">Uncharacterized protein</fullName>
    </submittedName>
</protein>
<keyword evidence="2" id="KW-1185">Reference proteome</keyword>
<sequence length="64" mass="7117">MSNIRPYQPIARMTLTLFTTESALGSCYGDPSCVAQSCNSTDLCAFNLKPRHNDRLSDDSCNER</sequence>
<reference evidence="1" key="2">
    <citation type="submission" date="2022-06" db="UniProtKB">
        <authorList>
            <consortium name="EnsemblMetazoa"/>
        </authorList>
    </citation>
    <scope>IDENTIFICATION</scope>
    <source>
        <strain evidence="1">PS312</strain>
    </source>
</reference>
<dbReference type="Proteomes" id="UP000005239">
    <property type="component" value="Unassembled WGS sequence"/>
</dbReference>
<proteinExistence type="predicted"/>
<gene>
    <name evidence="1" type="primary">WBGene00112098</name>
</gene>
<dbReference type="AlphaFoldDB" id="A0A2A6CFJ1"/>
<evidence type="ECO:0000313" key="2">
    <source>
        <dbReference type="Proteomes" id="UP000005239"/>
    </source>
</evidence>
<accession>A0A2A6CFJ1</accession>
<accession>A0A8R1YGQ7</accession>